<sequence length="145" mass="16614">MAYYLLFFLTFTVIISGSGMPGPSIHMLARYRIESNLPAVLYLTRSRWLPLVPVPDYIYHRLPSTFAGDAEAGFTSSQFDLSANIAESDSRAGLDNLAKRHIQKIMRRQRVDFDEARRLYMEQRFAKNNIDSDGRPTDPKFVSFS</sequence>
<dbReference type="RefSeq" id="XP_025434278.1">
    <property type="nucleotide sequence ID" value="XM_025570869.1"/>
</dbReference>
<feature type="chain" id="PRO_5016371717" evidence="3">
    <location>
        <begin position="18"/>
        <end position="145"/>
    </location>
</feature>
<dbReference type="PANTHER" id="PTHR28023">
    <property type="entry name" value="UPF0357 PROTEIN YCL012C"/>
    <property type="match status" value="1"/>
</dbReference>
<accession>A0A318ZLA6</accession>
<evidence type="ECO:0000256" key="1">
    <source>
        <dbReference type="ARBA" id="ARBA00008325"/>
    </source>
</evidence>
<evidence type="ECO:0000256" key="3">
    <source>
        <dbReference type="SAM" id="SignalP"/>
    </source>
</evidence>
<dbReference type="AlphaFoldDB" id="A0A318ZLA6"/>
<reference evidence="4 5" key="1">
    <citation type="submission" date="2016-12" db="EMBL/GenBank/DDBJ databases">
        <title>The genomes of Aspergillus section Nigri reveals drivers in fungal speciation.</title>
        <authorList>
            <consortium name="DOE Joint Genome Institute"/>
            <person name="Vesth T.C."/>
            <person name="Nybo J."/>
            <person name="Theobald S."/>
            <person name="Brandl J."/>
            <person name="Frisvad J.C."/>
            <person name="Nielsen K.F."/>
            <person name="Lyhne E.K."/>
            <person name="Kogle M.E."/>
            <person name="Kuo A."/>
            <person name="Riley R."/>
            <person name="Clum A."/>
            <person name="Nolan M."/>
            <person name="Lipzen A."/>
            <person name="Salamov A."/>
            <person name="Henrissat B."/>
            <person name="Wiebenga A."/>
            <person name="De Vries R.P."/>
            <person name="Grigoriev I.V."/>
            <person name="Mortensen U.H."/>
            <person name="Andersen M.R."/>
            <person name="Baker S.E."/>
        </authorList>
    </citation>
    <scope>NUCLEOTIDE SEQUENCE [LARGE SCALE GENOMIC DNA]</scope>
    <source>
        <strain evidence="4 5">JOP 1030-1</strain>
    </source>
</reference>
<dbReference type="Pfam" id="PF09435">
    <property type="entry name" value="DUF2015"/>
    <property type="match status" value="1"/>
</dbReference>
<proteinExistence type="inferred from homology"/>
<name>A0A318ZLA6_9EURO</name>
<evidence type="ECO:0000256" key="2">
    <source>
        <dbReference type="ARBA" id="ARBA00022729"/>
    </source>
</evidence>
<dbReference type="OrthoDB" id="447314at2759"/>
<evidence type="ECO:0000313" key="5">
    <source>
        <dbReference type="Proteomes" id="UP000248349"/>
    </source>
</evidence>
<dbReference type="EMBL" id="KZ821222">
    <property type="protein sequence ID" value="PYH48296.1"/>
    <property type="molecule type" value="Genomic_DNA"/>
</dbReference>
<gene>
    <name evidence="4" type="ORF">BP01DRAFT_181097</name>
</gene>
<dbReference type="PANTHER" id="PTHR28023:SF1">
    <property type="entry name" value="UPF0357 PROTEIN YCL012C"/>
    <property type="match status" value="1"/>
</dbReference>
<keyword evidence="2 3" id="KW-0732">Signal</keyword>
<evidence type="ECO:0000313" key="4">
    <source>
        <dbReference type="EMBL" id="PYH48296.1"/>
    </source>
</evidence>
<comment type="similarity">
    <text evidence="1">Belongs to the UPF0357 family.</text>
</comment>
<keyword evidence="5" id="KW-1185">Reference proteome</keyword>
<organism evidence="4 5">
    <name type="scientific">Aspergillus saccharolyticus JOP 1030-1</name>
    <dbReference type="NCBI Taxonomy" id="1450539"/>
    <lineage>
        <taxon>Eukaryota</taxon>
        <taxon>Fungi</taxon>
        <taxon>Dikarya</taxon>
        <taxon>Ascomycota</taxon>
        <taxon>Pezizomycotina</taxon>
        <taxon>Eurotiomycetes</taxon>
        <taxon>Eurotiomycetidae</taxon>
        <taxon>Eurotiales</taxon>
        <taxon>Aspergillaceae</taxon>
        <taxon>Aspergillus</taxon>
        <taxon>Aspergillus subgen. Circumdati</taxon>
    </lineage>
</organism>
<feature type="signal peptide" evidence="3">
    <location>
        <begin position="1"/>
        <end position="17"/>
    </location>
</feature>
<dbReference type="GeneID" id="37072097"/>
<dbReference type="Proteomes" id="UP000248349">
    <property type="component" value="Unassembled WGS sequence"/>
</dbReference>
<dbReference type="InterPro" id="IPR018559">
    <property type="entry name" value="DUF2015"/>
</dbReference>
<protein>
    <submittedName>
        <fullName evidence="4">Uncharacterized protein</fullName>
    </submittedName>
</protein>